<dbReference type="Pfam" id="PF02585">
    <property type="entry name" value="PIG-L"/>
    <property type="match status" value="1"/>
</dbReference>
<comment type="caution">
    <text evidence="1">The sequence shown here is derived from an EMBL/GenBank/DDBJ whole genome shotgun (WGS) entry which is preliminary data.</text>
</comment>
<evidence type="ECO:0000313" key="2">
    <source>
        <dbReference type="Proteomes" id="UP000077857"/>
    </source>
</evidence>
<reference evidence="1 2" key="1">
    <citation type="submission" date="2016-03" db="EMBL/GenBank/DDBJ databases">
        <authorList>
            <person name="Ploux O."/>
        </authorList>
    </citation>
    <scope>NUCLEOTIDE SEQUENCE [LARGE SCALE GENOMIC DNA]</scope>
    <source>
        <strain evidence="1 2">R-45378</strain>
    </source>
</reference>
<dbReference type="PANTHER" id="PTHR12993">
    <property type="entry name" value="N-ACETYLGLUCOSAMINYL-PHOSPHATIDYLINOSITOL DE-N-ACETYLASE-RELATED"/>
    <property type="match status" value="1"/>
</dbReference>
<protein>
    <submittedName>
        <fullName evidence="1">GlcNAc-PI de-N-acetylase</fullName>
    </submittedName>
</protein>
<dbReference type="SUPFAM" id="SSF102588">
    <property type="entry name" value="LmbE-like"/>
    <property type="match status" value="1"/>
</dbReference>
<dbReference type="Proteomes" id="UP000077857">
    <property type="component" value="Unassembled WGS sequence"/>
</dbReference>
<accession>A0A177N7M0</accession>
<dbReference type="InterPro" id="IPR003737">
    <property type="entry name" value="GlcNAc_PI_deacetylase-related"/>
</dbReference>
<dbReference type="RefSeq" id="WP_064041308.1">
    <property type="nucleotide sequence ID" value="NZ_LUUJ01000095.1"/>
</dbReference>
<dbReference type="Gene3D" id="3.40.50.10320">
    <property type="entry name" value="LmbE-like"/>
    <property type="match status" value="1"/>
</dbReference>
<evidence type="ECO:0000313" key="1">
    <source>
        <dbReference type="EMBL" id="OAI13871.1"/>
    </source>
</evidence>
<dbReference type="PANTHER" id="PTHR12993:SF11">
    <property type="entry name" value="N-ACETYLGLUCOSAMINYL-PHOSPHATIDYLINOSITOL DE-N-ACETYLASE"/>
    <property type="match status" value="1"/>
</dbReference>
<dbReference type="InterPro" id="IPR024078">
    <property type="entry name" value="LmbE-like_dom_sf"/>
</dbReference>
<sequence>MAKTQIVSVIAAHPDDEILGCGGVIAGHVAKGDQVHVLILAEGITSRNGMADRGKCQADLSELAKAAHKANDILGVTSLTLQNLPDNRMDSLDRLDVIKMVEAFVQANASTVVYTHHAGDVNIDHRRIHEAVVTACRPIPGQRVSTLLFFEVASSTEWQPPVSAPVFAPNWFVDISAHLPSKLAALNAYASEMRPWPHARSVQALEHLARWRGATIGVAAAEAFILGRYIHKTDR</sequence>
<proteinExistence type="predicted"/>
<dbReference type="AlphaFoldDB" id="A0A177N7M0"/>
<name>A0A177N7M0_9GAMM</name>
<gene>
    <name evidence="1" type="ORF">A1507_16435</name>
</gene>
<dbReference type="EMBL" id="LUUJ01000095">
    <property type="protein sequence ID" value="OAI13871.1"/>
    <property type="molecule type" value="Genomic_DNA"/>
</dbReference>
<dbReference type="GO" id="GO:0016811">
    <property type="term" value="F:hydrolase activity, acting on carbon-nitrogen (but not peptide) bonds, in linear amides"/>
    <property type="evidence" value="ECO:0007669"/>
    <property type="project" value="TreeGrafter"/>
</dbReference>
<organism evidence="1 2">
    <name type="scientific">Methylomonas koyamae</name>
    <dbReference type="NCBI Taxonomy" id="702114"/>
    <lineage>
        <taxon>Bacteria</taxon>
        <taxon>Pseudomonadati</taxon>
        <taxon>Pseudomonadota</taxon>
        <taxon>Gammaproteobacteria</taxon>
        <taxon>Methylococcales</taxon>
        <taxon>Methylococcaceae</taxon>
        <taxon>Methylomonas</taxon>
    </lineage>
</organism>
<dbReference type="OrthoDB" id="9790023at2"/>